<keyword evidence="5" id="KW-0723">Serine/threonine-protein kinase</keyword>
<dbReference type="InterPro" id="IPR000719">
    <property type="entry name" value="Prot_kinase_dom"/>
</dbReference>
<keyword evidence="5" id="KW-0808">Transferase</keyword>
<comment type="similarity">
    <text evidence="5">Belongs to the protein kinase superfamily.</text>
</comment>
<dbReference type="PROSITE" id="PS00108">
    <property type="entry name" value="PROTEIN_KINASE_ST"/>
    <property type="match status" value="1"/>
</dbReference>
<evidence type="ECO:0000256" key="3">
    <source>
        <dbReference type="ARBA" id="ARBA00022840"/>
    </source>
</evidence>
<dbReference type="PROSITE" id="PS50011">
    <property type="entry name" value="PROTEIN_KINASE_DOM"/>
    <property type="match status" value="1"/>
</dbReference>
<dbReference type="WBParaSite" id="EEL_0000490501-mRNA-1">
    <property type="protein sequence ID" value="EEL_0000490501-mRNA-1"/>
    <property type="gene ID" value="EEL_0000490501"/>
</dbReference>
<dbReference type="SUPFAM" id="SSF56112">
    <property type="entry name" value="Protein kinase-like (PK-like)"/>
    <property type="match status" value="1"/>
</dbReference>
<dbReference type="InterPro" id="IPR011009">
    <property type="entry name" value="Kinase-like_dom_sf"/>
</dbReference>
<evidence type="ECO:0000256" key="4">
    <source>
        <dbReference type="PROSITE-ProRule" id="PRU10141"/>
    </source>
</evidence>
<dbReference type="Gene3D" id="1.10.510.10">
    <property type="entry name" value="Transferase(Phosphotransferase) domain 1"/>
    <property type="match status" value="1"/>
</dbReference>
<evidence type="ECO:0000256" key="5">
    <source>
        <dbReference type="RuleBase" id="RU000304"/>
    </source>
</evidence>
<sequence>MGTNPQTNATRTSTQISQNIPVFEFFIILVQITEVKLWTEYCFRSLQRLYPKLKRRNTIAPLFRIGDIVAKRWIISGLIGRGGYGQIFFAVDSRREELRGVAIKTELKIRKGKIAKRMILEQKVLLRLQGRAHVPLLWGSGSTKTVNYIIMQLLSQNVNDIRKQSPFKRFSRPTMARIVIQFKQQKNLSINNFFHPLQGIAGLRDMHQIGYIHRDIKPHNLCFGLSEVSKHRLVIVDYGLARRFRYPNGRMRPLRRDCGFRGTTLYASLRAHEGKDLGPSDDLVCLFYAAIEMVLGNVPWKQARKNEEVKALKEAIQDDDFQSVTEKVGESLREFGRAVCSMDANDEPNYVALQNIMLEFTNHRQLSDPYDWDNDFEEVFHENDINQAIVKNE</sequence>
<dbReference type="Proteomes" id="UP000050640">
    <property type="component" value="Unplaced"/>
</dbReference>
<dbReference type="SMART" id="SM00220">
    <property type="entry name" value="S_TKc"/>
    <property type="match status" value="1"/>
</dbReference>
<dbReference type="EC" id="2.7.11.1" evidence="1"/>
<keyword evidence="2 4" id="KW-0547">Nucleotide-binding</keyword>
<proteinExistence type="inferred from homology"/>
<dbReference type="PANTHER" id="PTHR11909">
    <property type="entry name" value="CASEIN KINASE-RELATED"/>
    <property type="match status" value="1"/>
</dbReference>
<evidence type="ECO:0000256" key="1">
    <source>
        <dbReference type="ARBA" id="ARBA00012513"/>
    </source>
</evidence>
<dbReference type="Pfam" id="PF00069">
    <property type="entry name" value="Pkinase"/>
    <property type="match status" value="1"/>
</dbReference>
<dbReference type="GO" id="GO:0004674">
    <property type="term" value="F:protein serine/threonine kinase activity"/>
    <property type="evidence" value="ECO:0007669"/>
    <property type="project" value="UniProtKB-KW"/>
</dbReference>
<reference evidence="8" key="1">
    <citation type="submission" date="2017-02" db="UniProtKB">
        <authorList>
            <consortium name="WormBaseParasite"/>
        </authorList>
    </citation>
    <scope>IDENTIFICATION</scope>
</reference>
<accession>A0A0R3RSR3</accession>
<dbReference type="PROSITE" id="PS00107">
    <property type="entry name" value="PROTEIN_KINASE_ATP"/>
    <property type="match status" value="1"/>
</dbReference>
<organism evidence="7 8">
    <name type="scientific">Elaeophora elaphi</name>
    <dbReference type="NCBI Taxonomy" id="1147741"/>
    <lineage>
        <taxon>Eukaryota</taxon>
        <taxon>Metazoa</taxon>
        <taxon>Ecdysozoa</taxon>
        <taxon>Nematoda</taxon>
        <taxon>Chromadorea</taxon>
        <taxon>Rhabditida</taxon>
        <taxon>Spirurina</taxon>
        <taxon>Spiruromorpha</taxon>
        <taxon>Filarioidea</taxon>
        <taxon>Onchocercidae</taxon>
        <taxon>Elaeophora</taxon>
    </lineage>
</organism>
<dbReference type="AlphaFoldDB" id="A0A0R3RSR3"/>
<name>A0A0R3RSR3_9BILA</name>
<evidence type="ECO:0000313" key="8">
    <source>
        <dbReference type="WBParaSite" id="EEL_0000490501-mRNA-1"/>
    </source>
</evidence>
<dbReference type="STRING" id="1147741.A0A0R3RSR3"/>
<keyword evidence="3 4" id="KW-0067">ATP-binding</keyword>
<feature type="binding site" evidence="4">
    <location>
        <position position="104"/>
    </location>
    <ligand>
        <name>ATP</name>
        <dbReference type="ChEBI" id="CHEBI:30616"/>
    </ligand>
</feature>
<keyword evidence="7" id="KW-1185">Reference proteome</keyword>
<dbReference type="InterPro" id="IPR050235">
    <property type="entry name" value="CK1_Ser-Thr_kinase"/>
</dbReference>
<dbReference type="InterPro" id="IPR017441">
    <property type="entry name" value="Protein_kinase_ATP_BS"/>
</dbReference>
<evidence type="ECO:0000256" key="2">
    <source>
        <dbReference type="ARBA" id="ARBA00022741"/>
    </source>
</evidence>
<dbReference type="InterPro" id="IPR008271">
    <property type="entry name" value="Ser/Thr_kinase_AS"/>
</dbReference>
<keyword evidence="5" id="KW-0418">Kinase</keyword>
<evidence type="ECO:0000313" key="7">
    <source>
        <dbReference type="Proteomes" id="UP000050640"/>
    </source>
</evidence>
<protein>
    <recommendedName>
        <fullName evidence="1">non-specific serine/threonine protein kinase</fullName>
        <ecNumber evidence="1">2.7.11.1</ecNumber>
    </recommendedName>
</protein>
<feature type="domain" description="Protein kinase" evidence="6">
    <location>
        <begin position="73"/>
        <end position="366"/>
    </location>
</feature>
<dbReference type="GO" id="GO:0005524">
    <property type="term" value="F:ATP binding"/>
    <property type="evidence" value="ECO:0007669"/>
    <property type="project" value="UniProtKB-UniRule"/>
</dbReference>
<evidence type="ECO:0000259" key="6">
    <source>
        <dbReference type="PROSITE" id="PS50011"/>
    </source>
</evidence>